<name>A0A8J7SJH4_9BACT</name>
<protein>
    <submittedName>
        <fullName evidence="2">Uncharacterized protein</fullName>
    </submittedName>
</protein>
<evidence type="ECO:0000256" key="1">
    <source>
        <dbReference type="SAM" id="MobiDB-lite"/>
    </source>
</evidence>
<comment type="caution">
    <text evidence="2">The sequence shown here is derived from an EMBL/GenBank/DDBJ whole genome shotgun (WGS) entry which is preliminary data.</text>
</comment>
<dbReference type="RefSeq" id="WP_200312164.1">
    <property type="nucleotide sequence ID" value="NZ_JAENIM010000043.1"/>
</dbReference>
<reference evidence="2" key="1">
    <citation type="submission" date="2021-01" db="EMBL/GenBank/DDBJ databases">
        <title>Modified the classification status of verrucomicrobia.</title>
        <authorList>
            <person name="Feng X."/>
        </authorList>
    </citation>
    <scope>NUCLEOTIDE SEQUENCE</scope>
    <source>
        <strain evidence="2">_KCTC 22039</strain>
    </source>
</reference>
<evidence type="ECO:0000313" key="2">
    <source>
        <dbReference type="EMBL" id="MBK1792150.1"/>
    </source>
</evidence>
<dbReference type="EMBL" id="JAENIM010000043">
    <property type="protein sequence ID" value="MBK1792150.1"/>
    <property type="molecule type" value="Genomic_DNA"/>
</dbReference>
<keyword evidence="3" id="KW-1185">Reference proteome</keyword>
<evidence type="ECO:0000313" key="3">
    <source>
        <dbReference type="Proteomes" id="UP000624703"/>
    </source>
</evidence>
<proteinExistence type="predicted"/>
<accession>A0A8J7SJH4</accession>
<sequence>MARHDLGTKKSSWRMTRGGPFPAGKEIELADEMARQLAECEEFIF</sequence>
<gene>
    <name evidence="2" type="ORF">JIN82_13390</name>
</gene>
<dbReference type="Proteomes" id="UP000624703">
    <property type="component" value="Unassembled WGS sequence"/>
</dbReference>
<organism evidence="2 3">
    <name type="scientific">Persicirhabdus sediminis</name>
    <dbReference type="NCBI Taxonomy" id="454144"/>
    <lineage>
        <taxon>Bacteria</taxon>
        <taxon>Pseudomonadati</taxon>
        <taxon>Verrucomicrobiota</taxon>
        <taxon>Verrucomicrobiia</taxon>
        <taxon>Verrucomicrobiales</taxon>
        <taxon>Verrucomicrobiaceae</taxon>
        <taxon>Persicirhabdus</taxon>
    </lineage>
</organism>
<dbReference type="AlphaFoldDB" id="A0A8J7SJH4"/>
<feature type="region of interest" description="Disordered" evidence="1">
    <location>
        <begin position="1"/>
        <end position="21"/>
    </location>
</feature>